<evidence type="ECO:0000313" key="3">
    <source>
        <dbReference type="Proteomes" id="UP000002696"/>
    </source>
</evidence>
<dbReference type="InParanoid" id="D9QJ90"/>
<dbReference type="BioCyc" id="BSUB633149:G1GM8-299-MONOMER"/>
<keyword evidence="2" id="KW-0418">Kinase</keyword>
<reference evidence="3" key="1">
    <citation type="journal article" date="2011" name="J. Bacteriol.">
        <title>Genome sequences of eight morphologically diverse alphaproteobacteria.</title>
        <authorList>
            <consortium name="US DOE Joint Genome Institute"/>
            <person name="Brown P.J."/>
            <person name="Kysela D.T."/>
            <person name="Buechlein A."/>
            <person name="Hemmerich C."/>
            <person name="Brun Y.V."/>
        </authorList>
    </citation>
    <scope>NUCLEOTIDE SEQUENCE [LARGE SCALE GENOMIC DNA]</scope>
    <source>
        <strain evidence="3">ATCC 15264 / DSM 4735 / LMG 14903 / NBRC 16000 / CB 81</strain>
    </source>
</reference>
<sequence length="331" mass="34752">MGQARSGVMSDTITPASASMDLPETAPVEAVAEPRVLTPHVAISRVVILVNTLSGSVGPRAVAEVEAIMADYPCEAEIVELVGSTMDAQIDAALASKPDVLFVLAGDGTARAAASKAGPKGPLVAPLPGGTMNMLPKALYGTADWKLALRDALENGSPQCVSGGIVEGQSFYCAGIFGSPALWAPAREAMRTGKLSLAWTYGRRALKRAFSGKIRVELDGGKARRSEALALISPMISKAMDEPVGLEAAAMDPADAAQAFRLAATALFSDWRQDPSVMTQAAKKIRIRARSKIPAVLDGEPTLLHHDTMVTFIPKAWQALAPEREPQGDTV</sequence>
<proteinExistence type="predicted"/>
<dbReference type="STRING" id="633149.Bresu_0300"/>
<gene>
    <name evidence="2" type="ordered locus">Bresu_0300</name>
</gene>
<name>D9QJ90_BRESC</name>
<evidence type="ECO:0000313" key="2">
    <source>
        <dbReference type="EMBL" id="ADK99614.1"/>
    </source>
</evidence>
<organism evidence="2 3">
    <name type="scientific">Brevundimonas subvibrioides (strain ATCC 15264 / DSM 4735 / LMG 14903 / NBRC 16000 / CB 81)</name>
    <name type="common">Caulobacter subvibrioides</name>
    <dbReference type="NCBI Taxonomy" id="633149"/>
    <lineage>
        <taxon>Bacteria</taxon>
        <taxon>Pseudomonadati</taxon>
        <taxon>Pseudomonadota</taxon>
        <taxon>Alphaproteobacteria</taxon>
        <taxon>Caulobacterales</taxon>
        <taxon>Caulobacteraceae</taxon>
        <taxon>Brevundimonas</taxon>
    </lineage>
</organism>
<evidence type="ECO:0000259" key="1">
    <source>
        <dbReference type="Pfam" id="PF00781"/>
    </source>
</evidence>
<dbReference type="eggNOG" id="COG1597">
    <property type="taxonomic scope" value="Bacteria"/>
</dbReference>
<dbReference type="GO" id="GO:0016301">
    <property type="term" value="F:kinase activity"/>
    <property type="evidence" value="ECO:0007669"/>
    <property type="project" value="UniProtKB-KW"/>
</dbReference>
<protein>
    <submittedName>
        <fullName evidence="2">Diacylglycerol kinase catalytic region</fullName>
    </submittedName>
</protein>
<dbReference type="EMBL" id="CP002102">
    <property type="protein sequence ID" value="ADK99614.1"/>
    <property type="molecule type" value="Genomic_DNA"/>
</dbReference>
<dbReference type="Gene3D" id="3.40.50.10330">
    <property type="entry name" value="Probable inorganic polyphosphate/atp-NAD kinase, domain 1"/>
    <property type="match status" value="1"/>
</dbReference>
<dbReference type="Proteomes" id="UP000002696">
    <property type="component" value="Chromosome"/>
</dbReference>
<dbReference type="HOGENOM" id="CLU_045532_5_2_5"/>
<dbReference type="AlphaFoldDB" id="D9QJ90"/>
<accession>D9QJ90</accession>
<dbReference type="SUPFAM" id="SSF111331">
    <property type="entry name" value="NAD kinase/diacylglycerol kinase-like"/>
    <property type="match status" value="1"/>
</dbReference>
<keyword evidence="2" id="KW-0808">Transferase</keyword>
<dbReference type="KEGG" id="bsb:Bresu_0300"/>
<keyword evidence="3" id="KW-1185">Reference proteome</keyword>
<dbReference type="InterPro" id="IPR001206">
    <property type="entry name" value="Diacylglycerol_kinase_cat_dom"/>
</dbReference>
<dbReference type="InterPro" id="IPR016064">
    <property type="entry name" value="NAD/diacylglycerol_kinase_sf"/>
</dbReference>
<dbReference type="InterPro" id="IPR017438">
    <property type="entry name" value="ATP-NAD_kinase_N"/>
</dbReference>
<feature type="domain" description="DAGKc" evidence="1">
    <location>
        <begin position="45"/>
        <end position="152"/>
    </location>
</feature>
<dbReference type="Pfam" id="PF00781">
    <property type="entry name" value="DAGK_cat"/>
    <property type="match status" value="1"/>
</dbReference>